<dbReference type="AlphaFoldDB" id="A0A7V8FP51"/>
<dbReference type="PANTHER" id="PTHR13696">
    <property type="entry name" value="P-LOOP CONTAINING NUCLEOSIDE TRIPHOSPHATE HYDROLASE"/>
    <property type="match status" value="1"/>
</dbReference>
<dbReference type="InterPro" id="IPR027417">
    <property type="entry name" value="P-loop_NTPase"/>
</dbReference>
<name>A0A7V8FP51_9BURK</name>
<sequence length="257" mass="27105">MKAVAVVSPKGGVGKTTVTVNLAVALRQAGHAVLVVDLDPQSALRLHFNLDLTQAGGLARSTADGTRWREACVMSDAGVAVLPFGEDERDALEARLQHDGGWLRAQLASMGLAAETVVLIDTPPGASAYLRQALAVAQLALVVTLPDASSYATLPGMEKLLQHYCAGRPDFLASAYVINQMEATRQLSRDVGELLRAELGARLAGVVHQDAAVGEAVAFRRSLLEYAPDSQACRDLQACALWLDARLRTVAAGQGLA</sequence>
<dbReference type="PIRSF" id="PIRSF009320">
    <property type="entry name" value="Nuc_binding_HP_1000"/>
    <property type="match status" value="1"/>
</dbReference>
<dbReference type="Gene3D" id="3.40.50.300">
    <property type="entry name" value="P-loop containing nucleotide triphosphate hydrolases"/>
    <property type="match status" value="1"/>
</dbReference>
<dbReference type="InterPro" id="IPR017746">
    <property type="entry name" value="Cellulose_synthase_operon_BcsQ"/>
</dbReference>
<dbReference type="Pfam" id="PF06564">
    <property type="entry name" value="CBP_BcsQ"/>
    <property type="match status" value="1"/>
</dbReference>
<dbReference type="NCBIfam" id="TIGR03371">
    <property type="entry name" value="cellulose_yhjQ"/>
    <property type="match status" value="1"/>
</dbReference>
<dbReference type="SUPFAM" id="SSF52540">
    <property type="entry name" value="P-loop containing nucleoside triphosphate hydrolases"/>
    <property type="match status" value="1"/>
</dbReference>
<reference evidence="2" key="1">
    <citation type="journal article" date="2020" name="MBio">
        <title>Horizontal gene transfer to a defensive symbiont with a reduced genome amongst a multipartite beetle microbiome.</title>
        <authorList>
            <person name="Waterworth S.C."/>
            <person name="Florez L.V."/>
            <person name="Rees E.R."/>
            <person name="Hertweck C."/>
            <person name="Kaltenpoth M."/>
            <person name="Kwan J.C."/>
        </authorList>
    </citation>
    <scope>NUCLEOTIDE SEQUENCE [LARGE SCALE GENOMIC DNA]</scope>
</reference>
<accession>A0A7V8FP51</accession>
<gene>
    <name evidence="1" type="primary">bcsQ</name>
    <name evidence="1" type="ORF">GAK30_01871</name>
</gene>
<dbReference type="EMBL" id="WNDQ01000022">
    <property type="protein sequence ID" value="KAF1021386.1"/>
    <property type="molecule type" value="Genomic_DNA"/>
</dbReference>
<dbReference type="InterPro" id="IPR050678">
    <property type="entry name" value="DNA_Partitioning_ATPase"/>
</dbReference>
<comment type="caution">
    <text evidence="1">The sequence shown here is derived from an EMBL/GenBank/DDBJ whole genome shotgun (WGS) entry which is preliminary data.</text>
</comment>
<evidence type="ECO:0000313" key="2">
    <source>
        <dbReference type="Proteomes" id="UP000461670"/>
    </source>
</evidence>
<evidence type="ECO:0000313" key="1">
    <source>
        <dbReference type="EMBL" id="KAF1021386.1"/>
    </source>
</evidence>
<dbReference type="PANTHER" id="PTHR13696:SF52">
    <property type="entry name" value="PARA FAMILY PROTEIN CT_582"/>
    <property type="match status" value="1"/>
</dbReference>
<proteinExistence type="predicted"/>
<dbReference type="Proteomes" id="UP000461670">
    <property type="component" value="Unassembled WGS sequence"/>
</dbReference>
<organism evidence="1 2">
    <name type="scientific">Paracidovorax wautersii</name>
    <dbReference type="NCBI Taxonomy" id="1177982"/>
    <lineage>
        <taxon>Bacteria</taxon>
        <taxon>Pseudomonadati</taxon>
        <taxon>Pseudomonadota</taxon>
        <taxon>Betaproteobacteria</taxon>
        <taxon>Burkholderiales</taxon>
        <taxon>Comamonadaceae</taxon>
        <taxon>Paracidovorax</taxon>
    </lineage>
</organism>
<protein>
    <submittedName>
        <fullName evidence="1">Cellulose biosynthesis protein BcsQ</fullName>
    </submittedName>
</protein>
<dbReference type="CDD" id="cd02042">
    <property type="entry name" value="ParAB_family"/>
    <property type="match status" value="1"/>
</dbReference>